<dbReference type="Gene3D" id="2.40.10.10">
    <property type="entry name" value="Trypsin-like serine proteases"/>
    <property type="match status" value="1"/>
</dbReference>
<dbReference type="InterPro" id="IPR001254">
    <property type="entry name" value="Trypsin_dom"/>
</dbReference>
<sequence>MAAEKKTRVAVTGGLPGFVIPLITLLFLPGRVAGTACGVPALQSRIIGGSAAVPGAWPWQISLRFQGSHFCGGSLISNEWLLTSVMCFFSPLNVSLYQVELGLLFKNGTGAQTVTRGLKNIFIHPNYTNYVTGNDVALLQLQQPVNYTNVIRPVCLPRKSDVFTPKDDCWVTGWGAISIGALLPNTGPLQQLNVTIIPNADCDRMYNNTKQNASLPMILDNMMCAGYAEGGKDACNGDNGGPLVCRRRTDGSWVQAGIVSWGYGCGIPNKPVIYTRVSSVTAWIQKMTNITIEAETTSVLGSGVVRLQKPAALLALLLLLISFILSLI</sequence>
<dbReference type="CDD" id="cd00190">
    <property type="entry name" value="Tryp_SPc"/>
    <property type="match status" value="1"/>
</dbReference>
<dbReference type="AlphaFoldDB" id="A0A8C4S871"/>
<keyword evidence="5" id="KW-1015">Disulfide bond</keyword>
<dbReference type="FunFam" id="2.40.10.10:FF:000024">
    <property type="entry name" value="Serine protease 53"/>
    <property type="match status" value="1"/>
</dbReference>
<evidence type="ECO:0000256" key="5">
    <source>
        <dbReference type="ARBA" id="ARBA00023157"/>
    </source>
</evidence>
<dbReference type="Proteomes" id="UP000694620">
    <property type="component" value="Chromosome 12"/>
</dbReference>
<dbReference type="SMART" id="SM00020">
    <property type="entry name" value="Tryp_SPc"/>
    <property type="match status" value="1"/>
</dbReference>
<feature type="transmembrane region" description="Helical" evidence="6">
    <location>
        <begin position="310"/>
        <end position="327"/>
    </location>
</feature>
<evidence type="ECO:0000256" key="2">
    <source>
        <dbReference type="ARBA" id="ARBA00022729"/>
    </source>
</evidence>
<proteinExistence type="predicted"/>
<dbReference type="PRINTS" id="PR00722">
    <property type="entry name" value="CHYMOTRYPSIN"/>
</dbReference>
<dbReference type="SUPFAM" id="SSF50494">
    <property type="entry name" value="Trypsin-like serine proteases"/>
    <property type="match status" value="1"/>
</dbReference>
<keyword evidence="6" id="KW-0472">Membrane</keyword>
<dbReference type="InterPro" id="IPR043504">
    <property type="entry name" value="Peptidase_S1_PA_chymotrypsin"/>
</dbReference>
<accession>A0A8C4S871</accession>
<keyword evidence="6" id="KW-0812">Transmembrane</keyword>
<name>A0A8C4S871_ERPCA</name>
<dbReference type="GO" id="GO:0004252">
    <property type="term" value="F:serine-type endopeptidase activity"/>
    <property type="evidence" value="ECO:0007669"/>
    <property type="project" value="InterPro"/>
</dbReference>
<dbReference type="GO" id="GO:0006508">
    <property type="term" value="P:proteolysis"/>
    <property type="evidence" value="ECO:0007669"/>
    <property type="project" value="UniProtKB-KW"/>
</dbReference>
<feature type="domain" description="Peptidase S1" evidence="7">
    <location>
        <begin position="46"/>
        <end position="289"/>
    </location>
</feature>
<dbReference type="Pfam" id="PF00089">
    <property type="entry name" value="Trypsin"/>
    <property type="match status" value="1"/>
</dbReference>
<dbReference type="InterPro" id="IPR009003">
    <property type="entry name" value="Peptidase_S1_PA"/>
</dbReference>
<keyword evidence="3" id="KW-0378">Hydrolase</keyword>
<keyword evidence="9" id="KW-1185">Reference proteome</keyword>
<dbReference type="PROSITE" id="PS50240">
    <property type="entry name" value="TRYPSIN_DOM"/>
    <property type="match status" value="1"/>
</dbReference>
<evidence type="ECO:0000313" key="9">
    <source>
        <dbReference type="Proteomes" id="UP000694620"/>
    </source>
</evidence>
<keyword evidence="1" id="KW-0645">Protease</keyword>
<evidence type="ECO:0000256" key="3">
    <source>
        <dbReference type="ARBA" id="ARBA00022801"/>
    </source>
</evidence>
<keyword evidence="2" id="KW-0732">Signal</keyword>
<dbReference type="PANTHER" id="PTHR24252">
    <property type="entry name" value="ACROSIN-RELATED"/>
    <property type="match status" value="1"/>
</dbReference>
<dbReference type="GeneTree" id="ENSGT00940000155138"/>
<evidence type="ECO:0000256" key="4">
    <source>
        <dbReference type="ARBA" id="ARBA00022825"/>
    </source>
</evidence>
<organism evidence="8 9">
    <name type="scientific">Erpetoichthys calabaricus</name>
    <name type="common">Rope fish</name>
    <name type="synonym">Calamoichthys calabaricus</name>
    <dbReference type="NCBI Taxonomy" id="27687"/>
    <lineage>
        <taxon>Eukaryota</taxon>
        <taxon>Metazoa</taxon>
        <taxon>Chordata</taxon>
        <taxon>Craniata</taxon>
        <taxon>Vertebrata</taxon>
        <taxon>Euteleostomi</taxon>
        <taxon>Actinopterygii</taxon>
        <taxon>Polypteriformes</taxon>
        <taxon>Polypteridae</taxon>
        <taxon>Erpetoichthys</taxon>
    </lineage>
</organism>
<reference evidence="8" key="1">
    <citation type="submission" date="2021-06" db="EMBL/GenBank/DDBJ databases">
        <authorList>
            <consortium name="Wellcome Sanger Institute Data Sharing"/>
        </authorList>
    </citation>
    <scope>NUCLEOTIDE SEQUENCE [LARGE SCALE GENOMIC DNA]</scope>
</reference>
<evidence type="ECO:0000313" key="8">
    <source>
        <dbReference type="Ensembl" id="ENSECRP00000012514.1"/>
    </source>
</evidence>
<keyword evidence="6" id="KW-1133">Transmembrane helix</keyword>
<evidence type="ECO:0000256" key="1">
    <source>
        <dbReference type="ARBA" id="ARBA00022670"/>
    </source>
</evidence>
<reference evidence="8" key="3">
    <citation type="submission" date="2025-09" db="UniProtKB">
        <authorList>
            <consortium name="Ensembl"/>
        </authorList>
    </citation>
    <scope>IDENTIFICATION</scope>
</reference>
<evidence type="ECO:0000259" key="7">
    <source>
        <dbReference type="PROSITE" id="PS50240"/>
    </source>
</evidence>
<reference evidence="8" key="2">
    <citation type="submission" date="2025-08" db="UniProtKB">
        <authorList>
            <consortium name="Ensembl"/>
        </authorList>
    </citation>
    <scope>IDENTIFICATION</scope>
</reference>
<keyword evidence="4" id="KW-0720">Serine protease</keyword>
<protein>
    <recommendedName>
        <fullName evidence="7">Peptidase S1 domain-containing protein</fullName>
    </recommendedName>
</protein>
<evidence type="ECO:0000256" key="6">
    <source>
        <dbReference type="SAM" id="Phobius"/>
    </source>
</evidence>
<dbReference type="Ensembl" id="ENSECRT00000012728.1">
    <property type="protein sequence ID" value="ENSECRP00000012514.1"/>
    <property type="gene ID" value="ENSECRG00000008342.1"/>
</dbReference>
<dbReference type="InterPro" id="IPR001314">
    <property type="entry name" value="Peptidase_S1A"/>
</dbReference>
<dbReference type="PANTHER" id="PTHR24252:SF7">
    <property type="entry name" value="HYALIN"/>
    <property type="match status" value="1"/>
</dbReference>